<dbReference type="GO" id="GO:0005634">
    <property type="term" value="C:nucleus"/>
    <property type="evidence" value="ECO:0007669"/>
    <property type="project" value="UniProtKB-SubCell"/>
</dbReference>
<keyword evidence="8" id="KW-0539">Nucleus</keyword>
<feature type="compositionally biased region" description="Basic and acidic residues" evidence="9">
    <location>
        <begin position="43"/>
        <end position="59"/>
    </location>
</feature>
<keyword evidence="7" id="KW-0694">RNA-binding</keyword>
<evidence type="ECO:0000256" key="4">
    <source>
        <dbReference type="ARBA" id="ARBA00022517"/>
    </source>
</evidence>
<dbReference type="Gene3D" id="2.40.10.230">
    <property type="entry name" value="Probable tRNA pseudouridine synthase domain"/>
    <property type="match status" value="1"/>
</dbReference>
<evidence type="ECO:0000313" key="11">
    <source>
        <dbReference type="Proteomes" id="UP000232875"/>
    </source>
</evidence>
<dbReference type="GO" id="GO:0001522">
    <property type="term" value="P:pseudouridine synthesis"/>
    <property type="evidence" value="ECO:0007669"/>
    <property type="project" value="InterPro"/>
</dbReference>
<evidence type="ECO:0000256" key="2">
    <source>
        <dbReference type="ARBA" id="ARBA00009801"/>
    </source>
</evidence>
<protein>
    <recommendedName>
        <fullName evidence="3">H/ACA ribonucleoprotein complex non-core subunit NAF1</fullName>
    </recommendedName>
</protein>
<feature type="compositionally biased region" description="Acidic residues" evidence="9">
    <location>
        <begin position="98"/>
        <end position="112"/>
    </location>
</feature>
<dbReference type="InterPro" id="IPR038664">
    <property type="entry name" value="Gar1/Naf1_Cbf5-bd_sf"/>
</dbReference>
<gene>
    <name evidence="10" type="ORF">MVES_000319</name>
</gene>
<dbReference type="PANTHER" id="PTHR31633:SF1">
    <property type="entry name" value="H_ACA RIBONUCLEOPROTEIN COMPLEX NON-CORE SUBUNIT NAF1"/>
    <property type="match status" value="1"/>
</dbReference>
<feature type="compositionally biased region" description="Acidic residues" evidence="9">
    <location>
        <begin position="273"/>
        <end position="285"/>
    </location>
</feature>
<dbReference type="EMBL" id="KZ454987">
    <property type="protein sequence ID" value="PKI85320.1"/>
    <property type="molecule type" value="Genomic_DNA"/>
</dbReference>
<feature type="region of interest" description="Disordered" evidence="9">
    <location>
        <begin position="1"/>
        <end position="59"/>
    </location>
</feature>
<feature type="region of interest" description="Disordered" evidence="9">
    <location>
        <begin position="273"/>
        <end position="369"/>
    </location>
</feature>
<keyword evidence="6" id="KW-0597">Phosphoprotein</keyword>
<evidence type="ECO:0000256" key="9">
    <source>
        <dbReference type="SAM" id="MobiDB-lite"/>
    </source>
</evidence>
<dbReference type="InterPro" id="IPR009000">
    <property type="entry name" value="Transl_B-barrel_sf"/>
</dbReference>
<feature type="region of interest" description="Disordered" evidence="9">
    <location>
        <begin position="414"/>
        <end position="445"/>
    </location>
</feature>
<dbReference type="PANTHER" id="PTHR31633">
    <property type="entry name" value="H/ACA RIBONUCLEOPROTEIN COMPLEX NON-CORE SUBUNIT NAF1"/>
    <property type="match status" value="1"/>
</dbReference>
<evidence type="ECO:0000256" key="3">
    <source>
        <dbReference type="ARBA" id="ARBA00021438"/>
    </source>
</evidence>
<dbReference type="InterPro" id="IPR040309">
    <property type="entry name" value="Naf1"/>
</dbReference>
<dbReference type="GO" id="GO:0003723">
    <property type="term" value="F:RNA binding"/>
    <property type="evidence" value="ECO:0007669"/>
    <property type="project" value="UniProtKB-KW"/>
</dbReference>
<evidence type="ECO:0000256" key="1">
    <source>
        <dbReference type="ARBA" id="ARBA00004123"/>
    </source>
</evidence>
<keyword evidence="11" id="KW-1185">Reference proteome</keyword>
<dbReference type="STRING" id="2020962.A0A2N1JFJ8"/>
<organism evidence="10 11">
    <name type="scientific">Malassezia vespertilionis</name>
    <dbReference type="NCBI Taxonomy" id="2020962"/>
    <lineage>
        <taxon>Eukaryota</taxon>
        <taxon>Fungi</taxon>
        <taxon>Dikarya</taxon>
        <taxon>Basidiomycota</taxon>
        <taxon>Ustilaginomycotina</taxon>
        <taxon>Malasseziomycetes</taxon>
        <taxon>Malasseziales</taxon>
        <taxon>Malasseziaceae</taxon>
        <taxon>Malassezia</taxon>
    </lineage>
</organism>
<accession>A0A2N1JFJ8</accession>
<feature type="compositionally biased region" description="Basic residues" evidence="9">
    <location>
        <begin position="336"/>
        <end position="346"/>
    </location>
</feature>
<dbReference type="InterPro" id="IPR007504">
    <property type="entry name" value="H/ACA_rnp_Gar1/Naf1"/>
</dbReference>
<feature type="compositionally biased region" description="Basic and acidic residues" evidence="9">
    <location>
        <begin position="347"/>
        <end position="360"/>
    </location>
</feature>
<keyword evidence="4" id="KW-0690">Ribosome biogenesis</keyword>
<proteinExistence type="inferred from homology"/>
<feature type="compositionally biased region" description="Polar residues" evidence="9">
    <location>
        <begin position="7"/>
        <end position="36"/>
    </location>
</feature>
<dbReference type="Pfam" id="PF04410">
    <property type="entry name" value="Gar1"/>
    <property type="match status" value="1"/>
</dbReference>
<keyword evidence="5" id="KW-0698">rRNA processing</keyword>
<evidence type="ECO:0000256" key="6">
    <source>
        <dbReference type="ARBA" id="ARBA00022553"/>
    </source>
</evidence>
<evidence type="ECO:0000256" key="5">
    <source>
        <dbReference type="ARBA" id="ARBA00022552"/>
    </source>
</evidence>
<comment type="similarity">
    <text evidence="2">Belongs to the NAF1 family.</text>
</comment>
<dbReference type="SUPFAM" id="SSF50447">
    <property type="entry name" value="Translation proteins"/>
    <property type="match status" value="1"/>
</dbReference>
<dbReference type="GO" id="GO:0000493">
    <property type="term" value="P:box H/ACA snoRNP assembly"/>
    <property type="evidence" value="ECO:0007669"/>
    <property type="project" value="InterPro"/>
</dbReference>
<feature type="region of interest" description="Disordered" evidence="9">
    <location>
        <begin position="93"/>
        <end position="129"/>
    </location>
</feature>
<evidence type="ECO:0000313" key="10">
    <source>
        <dbReference type="EMBL" id="PKI85320.1"/>
    </source>
</evidence>
<dbReference type="AlphaFoldDB" id="A0A2N1JFJ8"/>
<dbReference type="Proteomes" id="UP000232875">
    <property type="component" value="Unassembled WGS sequence"/>
</dbReference>
<dbReference type="OrthoDB" id="21550at2759"/>
<dbReference type="GO" id="GO:0005732">
    <property type="term" value="C:sno(s)RNA-containing ribonucleoprotein complex"/>
    <property type="evidence" value="ECO:0007669"/>
    <property type="project" value="InterPro"/>
</dbReference>
<evidence type="ECO:0000256" key="7">
    <source>
        <dbReference type="ARBA" id="ARBA00022884"/>
    </source>
</evidence>
<evidence type="ECO:0000256" key="8">
    <source>
        <dbReference type="ARBA" id="ARBA00023242"/>
    </source>
</evidence>
<name>A0A2N1JFJ8_9BASI</name>
<reference evidence="10 11" key="1">
    <citation type="submission" date="2017-10" db="EMBL/GenBank/DDBJ databases">
        <title>A novel species of cold-tolerant Malassezia isolated from bats.</title>
        <authorList>
            <person name="Lorch J.M."/>
            <person name="Palmer J.M."/>
            <person name="Vanderwolf K.J."/>
            <person name="Schmidt K.Z."/>
            <person name="Verant M.L."/>
            <person name="Weller T.J."/>
            <person name="Blehert D.S."/>
        </authorList>
    </citation>
    <scope>NUCLEOTIDE SEQUENCE [LARGE SCALE GENOMIC DNA]</scope>
    <source>
        <strain evidence="10 11">NWHC:44797-103</strain>
    </source>
</reference>
<dbReference type="GO" id="GO:0006364">
    <property type="term" value="P:rRNA processing"/>
    <property type="evidence" value="ECO:0007669"/>
    <property type="project" value="UniProtKB-KW"/>
</dbReference>
<comment type="subcellular location">
    <subcellularLocation>
        <location evidence="1">Nucleus</location>
    </subcellularLocation>
</comment>
<sequence length="445" mass="49009">MGANVSKYWNNEDGQGAAPTSSQIVTQPQSTAQTAECETENQDALHSEHASSREDADFLAEKRKLVQQLRDAQTSSPDKTDNPLYSELALAGLRDERQDDDDDLCDSDDSSDNEVTLEAHQADDEDYAPPATKNELRAEQIFMPTITQVAEEEIRLLVRIGKIHSIVDNVVVVEQESETTADDMGKREFDVLDSESLLCTKDGRVIGFVYETFGSVHAPMYSVRFPSAVDIDPAVCQTGESVYFHPYSSNYVLNYTIRNKGSDASNMWDEEVAEDEAEYSDDEQEVLAKRRAKDARRGKPDTETAPLETSDELDPADALLGPLGAFSAHAPSAPHRGQKRKGRGRGRPSDSRAWDAESGAKRARFQGPAAPHFNPRFAEQWMHMPASLYGAPGGAPIFPPMPVPMPMPEHAPWADGYSPHNPAPGAGTQIRTNLPYTPAQPDRKH</sequence>